<evidence type="ECO:0000256" key="5">
    <source>
        <dbReference type="ARBA" id="ARBA00023088"/>
    </source>
</evidence>
<dbReference type="Pfam" id="PF16403">
    <property type="entry name" value="Bact_surface_Ig-like"/>
    <property type="match status" value="23"/>
</dbReference>
<keyword evidence="7" id="KW-1133">Transmembrane helix</keyword>
<keyword evidence="5" id="KW-0572">Peptidoglycan-anchor</keyword>
<evidence type="ECO:0000256" key="7">
    <source>
        <dbReference type="SAM" id="Phobius"/>
    </source>
</evidence>
<dbReference type="EMBL" id="JBHTCQ010000005">
    <property type="protein sequence ID" value="MFC7407031.1"/>
    <property type="molecule type" value="Genomic_DNA"/>
</dbReference>
<keyword evidence="2" id="KW-0964">Secreted</keyword>
<proteinExistence type="predicted"/>
<comment type="caution">
    <text evidence="10">The sequence shown here is derived from an EMBL/GenBank/DDBJ whole genome shotgun (WGS) entry which is preliminary data.</text>
</comment>
<feature type="domain" description="Cadherin" evidence="8">
    <location>
        <begin position="2283"/>
        <end position="2432"/>
    </location>
</feature>
<keyword evidence="1" id="KW-0134">Cell wall</keyword>
<evidence type="ECO:0000259" key="9">
    <source>
        <dbReference type="PROSITE" id="PS50847"/>
    </source>
</evidence>
<keyword evidence="4" id="KW-0727">SH2 domain</keyword>
<evidence type="ECO:0000256" key="4">
    <source>
        <dbReference type="ARBA" id="ARBA00022999"/>
    </source>
</evidence>
<gene>
    <name evidence="10" type="ORF">ACFQQL_18080</name>
</gene>
<reference evidence="11" key="1">
    <citation type="journal article" date="2019" name="Int. J. Syst. Evol. Microbiol.">
        <title>The Global Catalogue of Microorganisms (GCM) 10K type strain sequencing project: providing services to taxonomists for standard genome sequencing and annotation.</title>
        <authorList>
            <consortium name="The Broad Institute Genomics Platform"/>
            <consortium name="The Broad Institute Genome Sequencing Center for Infectious Disease"/>
            <person name="Wu L."/>
            <person name="Ma J."/>
        </authorList>
    </citation>
    <scope>NUCLEOTIDE SEQUENCE [LARGE SCALE GENOMIC DNA]</scope>
    <source>
        <strain evidence="11">JCM 1490</strain>
    </source>
</reference>
<dbReference type="InterPro" id="IPR032179">
    <property type="entry name" value="Cry22Aa_Ig-like"/>
</dbReference>
<keyword evidence="3" id="KW-0732">Signal</keyword>
<evidence type="ECO:0000256" key="2">
    <source>
        <dbReference type="ARBA" id="ARBA00022525"/>
    </source>
</evidence>
<organism evidence="10 11">
    <name type="scientific">Georgenia alba</name>
    <dbReference type="NCBI Taxonomy" id="2233858"/>
    <lineage>
        <taxon>Bacteria</taxon>
        <taxon>Bacillati</taxon>
        <taxon>Actinomycetota</taxon>
        <taxon>Actinomycetes</taxon>
        <taxon>Micrococcales</taxon>
        <taxon>Bogoriellaceae</taxon>
        <taxon>Georgenia</taxon>
    </lineage>
</organism>
<dbReference type="InterPro" id="IPR051846">
    <property type="entry name" value="SH2_domain_adapters"/>
</dbReference>
<protein>
    <submittedName>
        <fullName evidence="10">Immunoglobulin-like domain-containing protein</fullName>
    </submittedName>
</protein>
<evidence type="ECO:0000313" key="11">
    <source>
        <dbReference type="Proteomes" id="UP001596455"/>
    </source>
</evidence>
<feature type="domain" description="Cadherin" evidence="8">
    <location>
        <begin position="632"/>
        <end position="796"/>
    </location>
</feature>
<feature type="domain" description="Cadherin" evidence="8">
    <location>
        <begin position="1546"/>
        <end position="1686"/>
    </location>
</feature>
<dbReference type="SUPFAM" id="SSF49299">
    <property type="entry name" value="PKD domain"/>
    <property type="match status" value="1"/>
</dbReference>
<feature type="transmembrane region" description="Helical" evidence="7">
    <location>
        <begin position="2645"/>
        <end position="2665"/>
    </location>
</feature>
<evidence type="ECO:0000259" key="8">
    <source>
        <dbReference type="PROSITE" id="PS50268"/>
    </source>
</evidence>
<feature type="region of interest" description="Disordered" evidence="6">
    <location>
        <begin position="2503"/>
        <end position="2565"/>
    </location>
</feature>
<keyword evidence="7" id="KW-0472">Membrane</keyword>
<dbReference type="PROSITE" id="PS50268">
    <property type="entry name" value="CADHERIN_2"/>
    <property type="match status" value="4"/>
</dbReference>
<evidence type="ECO:0000256" key="3">
    <source>
        <dbReference type="ARBA" id="ARBA00022729"/>
    </source>
</evidence>
<feature type="region of interest" description="Disordered" evidence="6">
    <location>
        <begin position="2336"/>
        <end position="2359"/>
    </location>
</feature>
<keyword evidence="7" id="KW-0812">Transmembrane</keyword>
<sequence>MRGSAREVTHTRKRGSHRAAVGTVAAAAMAGAFLTPPAAALPSDDSEALAKFLELSALDLEVADAVGAESGTPSDPTLNTATIDAEVLGGLLGVDVGLPGLPLIGDGESEGLLNLGPGAGAGVLNDFAYAPDAQHASAASGAVTDDGAIDSAAIEENEGSDVAVLELTSLLGQLGVDGLTDEVIDGAGLGIGALASRADAVTGSDIESQYVVSGLELRLSAPLIEGLTPALNQDLDTVSDTLNGVLGPDGTVQQALNAIDPGPVSVAGLVNVNLGSPTIDAQVDLQGVTEQVLTEPLVSDNGLVAIDLTTGDIVIDLEMLHGGNLSNLPANTQLLTEEEITQITDTVADLLGQLTDRVTTAVTEALLSTPVTITFPPSLSGIGGTISGNLDATISGTLGDFVGQTDTDPTVDITGNLVLDLPILPDVTVPINQVAGVLTPVLEQTVPTIGSALQPVLSAGQEAVTDVVGGTLADVVGTLDPVLEGILAELLTVVVNSQETAENGLFTVRALDVTVLPDLNAVPLPLASSSVRVQPLAPAVDATPGELSPGGTLTSNITGFVPDSTVTVTYTDADGNVVGTGTVELDTTGSGSHSVDLPEDTALGDLTVSVDDGAGNTASDVVSVVEPPAENTPPTLEGATDTSVEQGTEFDPMAGVTASDTEDGDLTDAVEVTGEVDTTTPGEYELTYTVTDSGGLTTSTTRTVTVTEPPNTAPVLEGVTDTSVEQGTEFDPMAGVTATDEQDGDLTDQVEVTGEVDTTTPGDYELTYTVTDSGGLTTTATRTVTVTEPPNTAPVLEGVTDTSVEQGTEFDPMAGVTATDEQDGDLTDQVEVTGEVDTTTPGDYELTYTVTDSDGATTTATRTVTVTEPPNTAPVIEGATNTSVEQGTEFDPMAGVTATDEQDGDLTSEVTVDGTVDTTTPGDYELTYTVTDSDGATTTATRTVTVTAPPNTAPVLEGVDPTSVVEGEDFDPMAGVTATDEQDGDLTDQVEVTGEVDTTTPGDYELTYTVTDSDGATTTATRTVTVTAAPNTAPVIEGATNVSVEQGTVFDPMAGVTATDEEDGDLTDAVEVEGTVDTSTPGDYELTYTVTDSDGATTTATRTVTVTAAPPANTPPVLEGVDPTSVVEGEDFDPMAGVTATDEQDGDLTSEVTVDGTVDTSTPGDYELTYTVTDSDGATTTATRTVTVTAAPNTPPVLEGVADTQVEQGSEFDPMAGVTATDEQDGDLTSEVTVDGTVDTTTPGDYELTYTVTDSDGATVSATRTVTVVEGEPEPEPTNTPPTLEGVDPTNVAEGEDFDPMDGVTATDAEDGDLTDQVEVTGEVDTTTPGEYELTYTVTDSDGSTVTATRVVTVTAAPNTAPALEGVQDATVVAGSDFDPMAGVTATDEEDGDLTDAVEVEGTVDTSTPGEYELTYTVTDSDGATVSATRTVTVTEPEPTNTPPTLEGVDATTVAEGEDFDPMAGVTATDAEDGDVTDQVEVTGEVDTTTPGEYELTYTVTDSDGSTVTATRVVTVTAAPNTAPALEGIVDAEITEGDDFDPMAGVTATDAEDGDLTDQVEVTGEVDTTTPGEYELTYTVTDSDGSTVTATRVVTVTAAPNTPPVLEGIDATSVPAGEDFDPMAGVTATDEQDGDLTSEVTVDGTVDTTTPGDYTLTYTVTDSGGSTVTATRVVTVTEAPNTPPVLDGVDATTVVEGEDFDPMAGVTATDEQDGDLTDQVEVTGEVDTTTPGDYELTYTVTDSDGSTVTATRVVTVTEAPNTPPVLDGVDPVEVETGTAFDPMDGVSATDEQDGDLTDQVEITGEVDTTTPGDYTLTYSVTDSDGSTVTVDRVVTVVQAAPTNTPPVLEGVGPVEVAEGSEFDPMAGVTATDEQDGDLTDQVEVTGEVDTTTPGDYELTYTVTDSSGATVTATRVVTVTEAPNTPPVLEGVADTQVEQGSEFDPMAGVTATDAEDGDLTDAVEVEGTVDTSTPGDYTLTYTVTDSDGTTVTASRTVTVVEGEPEPEPTNTPPTLEGVGPTSVVEGEAFDPMAGVTATDAEDGDLTSEVTVDGTVDTSTPGDYTLTYTVTDSDGSSVTATRVVTVTEAPNTPPVLEGVGDTAVEEGAPFDPMTGVSATDEEDGDLTDDIVVEGTVDTFTPGDYTLTYTVTDSDGTTVTATRTVTVTETPPANTPPVLDGVGSTSVEQGSVFDPMAGVTAMDAEDGDLTSEVTVDGTVDTSTPGDYELTYTVTDSDGTTVTATRVVTVTEGDGGPGEPGNTPPVLGGVDSVEVTEGEEFDPMDGVTATDAEDGDITDQVEVTGEVDTSTPGDYTLTYTVTDSDGTTVTATRTVTVTQAPPANTPPVLEGVGSTSVGEGEEFDPMDGVSATDAEDGDLTDDIVVEGTVDTSTPGDYTLTYTVTDSDGTTVTASRTVTVTEGDDGPGEPGNTPPVLEGVDTVVIEEGSPFDPMDGVSATDAEDGDLTDDIIVVGTFDPSTPGEYELTYTVTDSDGTTVTVSRTVIVEAGDDGPGDGGPGDGGPGDGGPGDGGPGDGGPGDTGPGDGPSVDAGPDVVAPGDEVTIDLDGFTPGSQVQVECELSNPGVVGSTTVTIGEDGSASATCTVPAGASDGELTVTAWEVGNSDATASDTVSVSRSGDLPDTGTGSAFTMALFSVVLALAGGLALLVRRRFTSA</sequence>
<dbReference type="PANTHER" id="PTHR15127:SF32">
    <property type="entry name" value="HEAVYWEIGHT, ISOFORM A"/>
    <property type="match status" value="1"/>
</dbReference>
<name>A0ABW2QCM4_9MICO</name>
<dbReference type="RefSeq" id="WP_382396566.1">
    <property type="nucleotide sequence ID" value="NZ_JBHTCQ010000005.1"/>
</dbReference>
<dbReference type="PANTHER" id="PTHR15127">
    <property type="entry name" value="HEAVYWEIGHT, ISOFORM A"/>
    <property type="match status" value="1"/>
</dbReference>
<dbReference type="InterPro" id="IPR047900">
    <property type="entry name" value="Choice_anch_G"/>
</dbReference>
<dbReference type="PROSITE" id="PS50847">
    <property type="entry name" value="GRAM_POS_ANCHORING"/>
    <property type="match status" value="1"/>
</dbReference>
<keyword evidence="11" id="KW-1185">Reference proteome</keyword>
<accession>A0ABW2QCM4</accession>
<feature type="domain" description="Gram-positive cocci surface proteins LPxTG" evidence="9">
    <location>
        <begin position="2637"/>
        <end position="2672"/>
    </location>
</feature>
<dbReference type="Gene3D" id="2.60.40.10">
    <property type="entry name" value="Immunoglobulins"/>
    <property type="match status" value="23"/>
</dbReference>
<evidence type="ECO:0000313" key="10">
    <source>
        <dbReference type="EMBL" id="MFC7407031.1"/>
    </source>
</evidence>
<dbReference type="Proteomes" id="UP001596455">
    <property type="component" value="Unassembled WGS sequence"/>
</dbReference>
<dbReference type="InterPro" id="IPR002126">
    <property type="entry name" value="Cadherin-like_dom"/>
</dbReference>
<dbReference type="InterPro" id="IPR019931">
    <property type="entry name" value="LPXTG_anchor"/>
</dbReference>
<dbReference type="InterPro" id="IPR035986">
    <property type="entry name" value="PKD_dom_sf"/>
</dbReference>
<evidence type="ECO:0000256" key="6">
    <source>
        <dbReference type="SAM" id="MobiDB-lite"/>
    </source>
</evidence>
<evidence type="ECO:0000256" key="1">
    <source>
        <dbReference type="ARBA" id="ARBA00022512"/>
    </source>
</evidence>
<feature type="compositionally biased region" description="Gly residues" evidence="6">
    <location>
        <begin position="2510"/>
        <end position="2541"/>
    </location>
</feature>
<dbReference type="InterPro" id="IPR013783">
    <property type="entry name" value="Ig-like_fold"/>
</dbReference>
<feature type="domain" description="Cadherin" evidence="8">
    <location>
        <begin position="947"/>
        <end position="1118"/>
    </location>
</feature>
<dbReference type="NCBIfam" id="NF033766">
    <property type="entry name" value="choice_anch_G"/>
    <property type="match status" value="1"/>
</dbReference>